<reference evidence="13" key="1">
    <citation type="submission" date="2020-06" db="EMBL/GenBank/DDBJ databases">
        <authorList>
            <consortium name="Wellcome Sanger Institute Data Sharing"/>
        </authorList>
    </citation>
    <scope>NUCLEOTIDE SEQUENCE [LARGE SCALE GENOMIC DNA]</scope>
</reference>
<evidence type="ECO:0000256" key="8">
    <source>
        <dbReference type="ARBA" id="ARBA00047899"/>
    </source>
</evidence>
<dbReference type="EC" id="2.7.11.1" evidence="2"/>
<evidence type="ECO:0000256" key="4">
    <source>
        <dbReference type="ARBA" id="ARBA00022679"/>
    </source>
</evidence>
<evidence type="ECO:0000256" key="3">
    <source>
        <dbReference type="ARBA" id="ARBA00022527"/>
    </source>
</evidence>
<keyword evidence="7 10" id="KW-0067">ATP-binding</keyword>
<dbReference type="InterPro" id="IPR008271">
    <property type="entry name" value="Ser/Thr_kinase_AS"/>
</dbReference>
<dbReference type="PROSITE" id="PS00107">
    <property type="entry name" value="PROTEIN_KINASE_ATP"/>
    <property type="match status" value="1"/>
</dbReference>
<protein>
    <recommendedName>
        <fullName evidence="2">non-specific serine/threonine protein kinase</fullName>
        <ecNumber evidence="2">2.7.11.1</ecNumber>
    </recommendedName>
</protein>
<dbReference type="InterPro" id="IPR000719">
    <property type="entry name" value="Prot_kinase_dom"/>
</dbReference>
<dbReference type="Pfam" id="PF00069">
    <property type="entry name" value="Pkinase"/>
    <property type="match status" value="1"/>
</dbReference>
<feature type="domain" description="Protein kinase" evidence="12">
    <location>
        <begin position="70"/>
        <end position="331"/>
    </location>
</feature>
<sequence length="364" mass="41481">MVNPKTRTWPSIPSFSLSSTGSHSKVSSTHSDDSFFGVQEYSCHHPDAIKTTFHRDSTVLSSRKEFTSKYLEEEMLGQGGFSQVYAGDCWSDFTPVAIKHIPKKKVQFVRVNCHGNVYNEILEVVLMKQAAGLLCDGSFENPAVIGLMDIFDLESEVIIVMERLTDTVDGYDYYTQKRRIPEDQVKVIFKQIVNISLTMHKNGIFHRDLKLNNILVDSSKGTPEIRVIDFGCGDFVENEPFKNFCGTPAFSPPEVLRGETYMAEPTTVWQIGAMMYIICARTKFDTLVYMKRGKKVLKNVSKQCNDFLNKCLALNPKNRATLEDLRLHPWLKKTAKEVVNAFESNFAESQTPQKNSNRREERIF</sequence>
<evidence type="ECO:0000256" key="9">
    <source>
        <dbReference type="ARBA" id="ARBA00048679"/>
    </source>
</evidence>
<dbReference type="PANTHER" id="PTHR22984:SF11">
    <property type="entry name" value="AURORA KINASE-RELATED"/>
    <property type="match status" value="1"/>
</dbReference>
<evidence type="ECO:0000256" key="7">
    <source>
        <dbReference type="ARBA" id="ARBA00022840"/>
    </source>
</evidence>
<keyword evidence="14" id="KW-1185">Reference proteome</keyword>
<feature type="binding site" evidence="10">
    <location>
        <position position="104"/>
    </location>
    <ligand>
        <name>ATP</name>
        <dbReference type="ChEBI" id="CHEBI:30616"/>
    </ligand>
</feature>
<comment type="similarity">
    <text evidence="1">Belongs to the protein kinase superfamily. CAMK Ser/Thr protein kinase family. PIM subfamily.</text>
</comment>
<dbReference type="SMART" id="SM00220">
    <property type="entry name" value="S_TKc"/>
    <property type="match status" value="1"/>
</dbReference>
<evidence type="ECO:0000256" key="6">
    <source>
        <dbReference type="ARBA" id="ARBA00022777"/>
    </source>
</evidence>
<keyword evidence="5 10" id="KW-0547">Nucleotide-binding</keyword>
<dbReference type="PROSITE" id="PS50011">
    <property type="entry name" value="PROTEIN_KINASE_DOM"/>
    <property type="match status" value="1"/>
</dbReference>
<evidence type="ECO:0000256" key="11">
    <source>
        <dbReference type="RuleBase" id="RU000304"/>
    </source>
</evidence>
<accession>A0A8C5DG42</accession>
<evidence type="ECO:0000256" key="10">
    <source>
        <dbReference type="PROSITE-ProRule" id="PRU10141"/>
    </source>
</evidence>
<dbReference type="InterPro" id="IPR011009">
    <property type="entry name" value="Kinase-like_dom_sf"/>
</dbReference>
<dbReference type="GO" id="GO:0005737">
    <property type="term" value="C:cytoplasm"/>
    <property type="evidence" value="ECO:0007669"/>
    <property type="project" value="TreeGrafter"/>
</dbReference>
<keyword evidence="6" id="KW-0418">Kinase</keyword>
<evidence type="ECO:0000256" key="5">
    <source>
        <dbReference type="ARBA" id="ARBA00022741"/>
    </source>
</evidence>
<dbReference type="Gene3D" id="1.10.510.10">
    <property type="entry name" value="Transferase(Phosphotransferase) domain 1"/>
    <property type="match status" value="1"/>
</dbReference>
<dbReference type="GO" id="GO:0043066">
    <property type="term" value="P:negative regulation of apoptotic process"/>
    <property type="evidence" value="ECO:0007669"/>
    <property type="project" value="TreeGrafter"/>
</dbReference>
<dbReference type="Ensembl" id="ENSGWIT00000007189.1">
    <property type="protein sequence ID" value="ENSGWIP00000006504.1"/>
    <property type="gene ID" value="ENSGWIG00000003778.1"/>
</dbReference>
<dbReference type="SUPFAM" id="SSF56112">
    <property type="entry name" value="Protein kinase-like (PK-like)"/>
    <property type="match status" value="1"/>
</dbReference>
<evidence type="ECO:0000313" key="13">
    <source>
        <dbReference type="Ensembl" id="ENSGWIP00000006504.1"/>
    </source>
</evidence>
<dbReference type="GO" id="GO:0007346">
    <property type="term" value="P:regulation of mitotic cell cycle"/>
    <property type="evidence" value="ECO:0007669"/>
    <property type="project" value="TreeGrafter"/>
</dbReference>
<dbReference type="Proteomes" id="UP000694680">
    <property type="component" value="Chromosome 18"/>
</dbReference>
<name>A0A8C5DG42_GOUWI</name>
<reference evidence="13" key="2">
    <citation type="submission" date="2025-08" db="UniProtKB">
        <authorList>
            <consortium name="Ensembl"/>
        </authorList>
    </citation>
    <scope>IDENTIFICATION</scope>
</reference>
<dbReference type="GO" id="GO:0005524">
    <property type="term" value="F:ATP binding"/>
    <property type="evidence" value="ECO:0007669"/>
    <property type="project" value="UniProtKB-UniRule"/>
</dbReference>
<evidence type="ECO:0000256" key="2">
    <source>
        <dbReference type="ARBA" id="ARBA00012513"/>
    </source>
</evidence>
<dbReference type="InterPro" id="IPR051138">
    <property type="entry name" value="PIM_Ser/Thr_kinase"/>
</dbReference>
<dbReference type="InterPro" id="IPR017441">
    <property type="entry name" value="Protein_kinase_ATP_BS"/>
</dbReference>
<reference evidence="13" key="3">
    <citation type="submission" date="2025-09" db="UniProtKB">
        <authorList>
            <consortium name="Ensembl"/>
        </authorList>
    </citation>
    <scope>IDENTIFICATION</scope>
</reference>
<evidence type="ECO:0000259" key="12">
    <source>
        <dbReference type="PROSITE" id="PS50011"/>
    </source>
</evidence>
<evidence type="ECO:0000313" key="14">
    <source>
        <dbReference type="Proteomes" id="UP000694680"/>
    </source>
</evidence>
<comment type="catalytic activity">
    <reaction evidence="9">
        <text>L-seryl-[protein] + ATP = O-phospho-L-seryl-[protein] + ADP + H(+)</text>
        <dbReference type="Rhea" id="RHEA:17989"/>
        <dbReference type="Rhea" id="RHEA-COMP:9863"/>
        <dbReference type="Rhea" id="RHEA-COMP:11604"/>
        <dbReference type="ChEBI" id="CHEBI:15378"/>
        <dbReference type="ChEBI" id="CHEBI:29999"/>
        <dbReference type="ChEBI" id="CHEBI:30616"/>
        <dbReference type="ChEBI" id="CHEBI:83421"/>
        <dbReference type="ChEBI" id="CHEBI:456216"/>
        <dbReference type="EC" id="2.7.11.1"/>
    </reaction>
</comment>
<evidence type="ECO:0000256" key="1">
    <source>
        <dbReference type="ARBA" id="ARBA00005505"/>
    </source>
</evidence>
<keyword evidence="4" id="KW-0808">Transferase</keyword>
<dbReference type="PROSITE" id="PS00108">
    <property type="entry name" value="PROTEIN_KINASE_ST"/>
    <property type="match status" value="1"/>
</dbReference>
<dbReference type="AlphaFoldDB" id="A0A8C5DG42"/>
<organism evidence="13 14">
    <name type="scientific">Gouania willdenowi</name>
    <name type="common">Blunt-snouted clingfish</name>
    <name type="synonym">Lepadogaster willdenowi</name>
    <dbReference type="NCBI Taxonomy" id="441366"/>
    <lineage>
        <taxon>Eukaryota</taxon>
        <taxon>Metazoa</taxon>
        <taxon>Chordata</taxon>
        <taxon>Craniata</taxon>
        <taxon>Vertebrata</taxon>
        <taxon>Euteleostomi</taxon>
        <taxon>Actinopterygii</taxon>
        <taxon>Neopterygii</taxon>
        <taxon>Teleostei</taxon>
        <taxon>Neoteleostei</taxon>
        <taxon>Acanthomorphata</taxon>
        <taxon>Ovalentaria</taxon>
        <taxon>Blenniimorphae</taxon>
        <taxon>Blenniiformes</taxon>
        <taxon>Gobiesocoidei</taxon>
        <taxon>Gobiesocidae</taxon>
        <taxon>Gobiesocinae</taxon>
        <taxon>Gouania</taxon>
    </lineage>
</organism>
<comment type="catalytic activity">
    <reaction evidence="8">
        <text>L-threonyl-[protein] + ATP = O-phospho-L-threonyl-[protein] + ADP + H(+)</text>
        <dbReference type="Rhea" id="RHEA:46608"/>
        <dbReference type="Rhea" id="RHEA-COMP:11060"/>
        <dbReference type="Rhea" id="RHEA-COMP:11605"/>
        <dbReference type="ChEBI" id="CHEBI:15378"/>
        <dbReference type="ChEBI" id="CHEBI:30013"/>
        <dbReference type="ChEBI" id="CHEBI:30616"/>
        <dbReference type="ChEBI" id="CHEBI:61977"/>
        <dbReference type="ChEBI" id="CHEBI:456216"/>
        <dbReference type="EC" id="2.7.11.1"/>
    </reaction>
</comment>
<proteinExistence type="inferred from homology"/>
<dbReference type="Gene3D" id="3.30.200.20">
    <property type="entry name" value="Phosphorylase Kinase, domain 1"/>
    <property type="match status" value="1"/>
</dbReference>
<keyword evidence="3 11" id="KW-0723">Serine/threonine-protein kinase</keyword>
<dbReference type="GO" id="GO:0004674">
    <property type="term" value="F:protein serine/threonine kinase activity"/>
    <property type="evidence" value="ECO:0007669"/>
    <property type="project" value="UniProtKB-KW"/>
</dbReference>
<dbReference type="PANTHER" id="PTHR22984">
    <property type="entry name" value="SERINE/THREONINE-PROTEIN KINASE PIM"/>
    <property type="match status" value="1"/>
</dbReference>